<evidence type="ECO:0000313" key="2">
    <source>
        <dbReference type="EMBL" id="KAK8869423.1"/>
    </source>
</evidence>
<dbReference type="Pfam" id="PF26639">
    <property type="entry name" value="Het-6_barrel"/>
    <property type="match status" value="1"/>
</dbReference>
<reference evidence="2 3" key="1">
    <citation type="journal article" date="2024" name="IMA Fungus">
        <title>Apiospora arundinis, a panoply of carbohydrate-active enzymes and secondary metabolites.</title>
        <authorList>
            <person name="Sorensen T."/>
            <person name="Petersen C."/>
            <person name="Muurmann A.T."/>
            <person name="Christiansen J.V."/>
            <person name="Brundto M.L."/>
            <person name="Overgaard C.K."/>
            <person name="Boysen A.T."/>
            <person name="Wollenberg R.D."/>
            <person name="Larsen T.O."/>
            <person name="Sorensen J.L."/>
            <person name="Nielsen K.L."/>
            <person name="Sondergaard T.E."/>
        </authorList>
    </citation>
    <scope>NUCLEOTIDE SEQUENCE [LARGE SCALE GENOMIC DNA]</scope>
    <source>
        <strain evidence="2 3">AAU 773</strain>
    </source>
</reference>
<feature type="domain" description="Heterokaryon incompatibility" evidence="1">
    <location>
        <begin position="43"/>
        <end position="129"/>
    </location>
</feature>
<sequence length="749" mass="82979">MAIYRDVPVTGRQIRILDLAAGAPTDPLAGELLVVPLSSAADYEAMSYVWGPSVFSETISLPSGPLAITASLDAALRRFRHINRTRRVWADAICINQRDKEEKGVQVAMMGDVYNLARRVLIWVGKSGEVGERNGRLSAPVLALWMVRFLGDFAIENRFQCTGSTELEPQRVEKIWDAFLEAVIRSTAETEHLGSTQSTPGAPRPSLVRGLLCCYSDDTEQATAAPQHSSSPLRHASQRQQLWSEDPPRRFQVQCPCGCKYSARITTTPQSFAGLALECLGELLANSWFSRMWVLQEAVLAKDALFHYGGHAIPLQQLYYAIDTLKMALDWHQFGAAQLDLVVVKRAALLFTIVGWSHGATKQSLPFGTILYKTRSLEYSEPRDRVYGLLSMVDQDFMGDVSVRPDYTTPLARLWARVTAAVLSSRPSLTNNTYQVLYWAGLSGRQRPMSRPSWACDFGYLSTEAAASWERKVSFYGGSGGLYENPLTGNYFQQDFIEPSASGESKLDINYYDGDDEHGYSLTLRGIAVAKISHMLPNSQFPNHPQEGLGVLPPEKVVDYAEHCLFPWYIKCMRFLFNNNQATYEGWKPHLRLFLICQQGCVPRVPPDDIPPADAPALDKRVSALRAAADHAVDASMVEAPAHIRIDPAQMVVDLIFFVGKMPSSWELDLDRVLAITHDKKIAWVPSASQPGDLVMLFAGVPVPMITRPVGGHGAANAFELVGDAYVEGSMSGRTWPENASKLRTVCLM</sequence>
<dbReference type="PANTHER" id="PTHR24148:SF82">
    <property type="entry name" value="HETEROKARYON INCOMPATIBILITY DOMAIN-CONTAINING PROTEIN"/>
    <property type="match status" value="1"/>
</dbReference>
<dbReference type="PANTHER" id="PTHR24148">
    <property type="entry name" value="ANKYRIN REPEAT DOMAIN-CONTAINING PROTEIN 39 HOMOLOG-RELATED"/>
    <property type="match status" value="1"/>
</dbReference>
<protein>
    <submittedName>
        <fullName evidence="2">Heterokaryon incompatibility protein-domain-containing protein</fullName>
    </submittedName>
</protein>
<evidence type="ECO:0000313" key="3">
    <source>
        <dbReference type="Proteomes" id="UP001390339"/>
    </source>
</evidence>
<dbReference type="InterPro" id="IPR010730">
    <property type="entry name" value="HET"/>
</dbReference>
<dbReference type="InterPro" id="IPR052895">
    <property type="entry name" value="HetReg/Transcr_Mod"/>
</dbReference>
<dbReference type="Proteomes" id="UP001390339">
    <property type="component" value="Unassembled WGS sequence"/>
</dbReference>
<gene>
    <name evidence="2" type="ORF">PGQ11_008001</name>
</gene>
<accession>A0ABR2IYR0</accession>
<evidence type="ECO:0000259" key="1">
    <source>
        <dbReference type="Pfam" id="PF06985"/>
    </source>
</evidence>
<dbReference type="Pfam" id="PF06985">
    <property type="entry name" value="HET"/>
    <property type="match status" value="1"/>
</dbReference>
<proteinExistence type="predicted"/>
<keyword evidence="3" id="KW-1185">Reference proteome</keyword>
<organism evidence="2 3">
    <name type="scientific">Apiospora arundinis</name>
    <dbReference type="NCBI Taxonomy" id="335852"/>
    <lineage>
        <taxon>Eukaryota</taxon>
        <taxon>Fungi</taxon>
        <taxon>Dikarya</taxon>
        <taxon>Ascomycota</taxon>
        <taxon>Pezizomycotina</taxon>
        <taxon>Sordariomycetes</taxon>
        <taxon>Xylariomycetidae</taxon>
        <taxon>Amphisphaeriales</taxon>
        <taxon>Apiosporaceae</taxon>
        <taxon>Apiospora</taxon>
    </lineage>
</organism>
<comment type="caution">
    <text evidence="2">The sequence shown here is derived from an EMBL/GenBank/DDBJ whole genome shotgun (WGS) entry which is preliminary data.</text>
</comment>
<dbReference type="EMBL" id="JAPCWZ010000004">
    <property type="protein sequence ID" value="KAK8869423.1"/>
    <property type="molecule type" value="Genomic_DNA"/>
</dbReference>
<name>A0ABR2IYR0_9PEZI</name>